<dbReference type="PROSITE" id="PS00028">
    <property type="entry name" value="ZINC_FINGER_C2H2_1"/>
    <property type="match status" value="1"/>
</dbReference>
<reference evidence="3" key="2">
    <citation type="submission" date="2014-07" db="EMBL/GenBank/DDBJ databases">
        <authorList>
            <person name="Hull J."/>
        </authorList>
    </citation>
    <scope>NUCLEOTIDE SEQUENCE</scope>
</reference>
<evidence type="ECO:0000256" key="1">
    <source>
        <dbReference type="PROSITE-ProRule" id="PRU00042"/>
    </source>
</evidence>
<dbReference type="SMART" id="SM00355">
    <property type="entry name" value="ZnF_C2H2"/>
    <property type="match status" value="2"/>
</dbReference>
<evidence type="ECO:0000259" key="2">
    <source>
        <dbReference type="PROSITE" id="PS50157"/>
    </source>
</evidence>
<organism evidence="3">
    <name type="scientific">Lygus hesperus</name>
    <name type="common">Western plant bug</name>
    <dbReference type="NCBI Taxonomy" id="30085"/>
    <lineage>
        <taxon>Eukaryota</taxon>
        <taxon>Metazoa</taxon>
        <taxon>Ecdysozoa</taxon>
        <taxon>Arthropoda</taxon>
        <taxon>Hexapoda</taxon>
        <taxon>Insecta</taxon>
        <taxon>Pterygota</taxon>
        <taxon>Neoptera</taxon>
        <taxon>Paraneoptera</taxon>
        <taxon>Hemiptera</taxon>
        <taxon>Heteroptera</taxon>
        <taxon>Panheteroptera</taxon>
        <taxon>Cimicomorpha</taxon>
        <taxon>Miridae</taxon>
        <taxon>Mirini</taxon>
        <taxon>Lygus</taxon>
    </lineage>
</organism>
<dbReference type="EMBL" id="GBHO01032769">
    <property type="protein sequence ID" value="JAG10835.1"/>
    <property type="molecule type" value="Transcribed_RNA"/>
</dbReference>
<keyword evidence="1" id="KW-0479">Metal-binding</keyword>
<accession>A0A0A9X156</accession>
<dbReference type="InterPro" id="IPR013087">
    <property type="entry name" value="Znf_C2H2_type"/>
</dbReference>
<evidence type="ECO:0000313" key="3">
    <source>
        <dbReference type="EMBL" id="JAG10835.1"/>
    </source>
</evidence>
<sequence>NTAGNSQGSTLIQEPSKADQAVREFVACCLKEELEPSCTNLETNSDPLTGRKFVQVPLQQDPTKFKIVPLCSQEELDSLQGVDSNADLTIERHECPNCGRSYKYHYHLKAHLRECSNEPLFTCDICHKRFYHSRNLGRHLQKVHKGVRKTESEILSQSSYFVSGNPQCLKTPSNSRVVASDNVTNLEVTPDI</sequence>
<name>A0A0A9X156_LYGHE</name>
<feature type="domain" description="C2H2-type" evidence="2">
    <location>
        <begin position="93"/>
        <end position="120"/>
    </location>
</feature>
<dbReference type="GO" id="GO:0008270">
    <property type="term" value="F:zinc ion binding"/>
    <property type="evidence" value="ECO:0007669"/>
    <property type="project" value="UniProtKB-KW"/>
</dbReference>
<protein>
    <submittedName>
        <fullName evidence="3">Longitudinals lacking protein, isoforms A/B/D/L</fullName>
    </submittedName>
</protein>
<proteinExistence type="predicted"/>
<dbReference type="InterPro" id="IPR036236">
    <property type="entry name" value="Znf_C2H2_sf"/>
</dbReference>
<dbReference type="Gene3D" id="3.30.160.60">
    <property type="entry name" value="Classic Zinc Finger"/>
    <property type="match status" value="1"/>
</dbReference>
<dbReference type="Pfam" id="PF00096">
    <property type="entry name" value="zf-C2H2"/>
    <property type="match status" value="2"/>
</dbReference>
<dbReference type="PROSITE" id="PS50157">
    <property type="entry name" value="ZINC_FINGER_C2H2_2"/>
    <property type="match status" value="2"/>
</dbReference>
<dbReference type="AlphaFoldDB" id="A0A0A9X156"/>
<gene>
    <name evidence="3" type="primary">lola_31</name>
    <name evidence="3" type="ORF">CM83_59304</name>
</gene>
<keyword evidence="1" id="KW-0862">Zinc</keyword>
<dbReference type="SUPFAM" id="SSF57667">
    <property type="entry name" value="beta-beta-alpha zinc fingers"/>
    <property type="match status" value="1"/>
</dbReference>
<feature type="domain" description="C2H2-type" evidence="2">
    <location>
        <begin position="121"/>
        <end position="149"/>
    </location>
</feature>
<feature type="non-terminal residue" evidence="3">
    <location>
        <position position="1"/>
    </location>
</feature>
<keyword evidence="1" id="KW-0863">Zinc-finger</keyword>
<reference evidence="3" key="1">
    <citation type="journal article" date="2014" name="PLoS ONE">
        <title>Transcriptome-Based Identification of ABC Transporters in the Western Tarnished Plant Bug Lygus hesperus.</title>
        <authorList>
            <person name="Hull J.J."/>
            <person name="Chaney K."/>
            <person name="Geib S.M."/>
            <person name="Fabrick J.A."/>
            <person name="Brent C.S."/>
            <person name="Walsh D."/>
            <person name="Lavine L.C."/>
        </authorList>
    </citation>
    <scope>NUCLEOTIDE SEQUENCE</scope>
</reference>